<dbReference type="InterPro" id="IPR020846">
    <property type="entry name" value="MFS_dom"/>
</dbReference>
<feature type="transmembrane region" description="Helical" evidence="5">
    <location>
        <begin position="363"/>
        <end position="382"/>
    </location>
</feature>
<feature type="transmembrane region" description="Helical" evidence="5">
    <location>
        <begin position="143"/>
        <end position="162"/>
    </location>
</feature>
<comment type="subcellular location">
    <subcellularLocation>
        <location evidence="1">Cell membrane</location>
        <topology evidence="1">Multi-pass membrane protein</topology>
    </subcellularLocation>
</comment>
<keyword evidence="3 5" id="KW-1133">Transmembrane helix</keyword>
<evidence type="ECO:0000256" key="2">
    <source>
        <dbReference type="ARBA" id="ARBA00022692"/>
    </source>
</evidence>
<dbReference type="RefSeq" id="WP_035902539.1">
    <property type="nucleotide sequence ID" value="NZ_AVPK01000001.1"/>
</dbReference>
<dbReference type="GO" id="GO:0022857">
    <property type="term" value="F:transmembrane transporter activity"/>
    <property type="evidence" value="ECO:0007669"/>
    <property type="project" value="InterPro"/>
</dbReference>
<feature type="transmembrane region" description="Helical" evidence="5">
    <location>
        <begin position="78"/>
        <end position="96"/>
    </location>
</feature>
<evidence type="ECO:0000313" key="7">
    <source>
        <dbReference type="EMBL" id="KGN38971.1"/>
    </source>
</evidence>
<feature type="transmembrane region" description="Helical" evidence="5">
    <location>
        <begin position="337"/>
        <end position="357"/>
    </location>
</feature>
<dbReference type="EMBL" id="AVPK01000001">
    <property type="protein sequence ID" value="KGN38971.1"/>
    <property type="molecule type" value="Genomic_DNA"/>
</dbReference>
<feature type="transmembrane region" description="Helical" evidence="5">
    <location>
        <begin position="102"/>
        <end position="122"/>
    </location>
</feature>
<evidence type="ECO:0000256" key="1">
    <source>
        <dbReference type="ARBA" id="ARBA00004651"/>
    </source>
</evidence>
<evidence type="ECO:0000256" key="4">
    <source>
        <dbReference type="ARBA" id="ARBA00023136"/>
    </source>
</evidence>
<dbReference type="PANTHER" id="PTHR23542:SF1">
    <property type="entry name" value="MAJOR FACILITATOR SUPERFAMILY (MFS) PROFILE DOMAIN-CONTAINING PROTEIN"/>
    <property type="match status" value="1"/>
</dbReference>
<dbReference type="eggNOG" id="COG2814">
    <property type="taxonomic scope" value="Bacteria"/>
</dbReference>
<reference evidence="7 8" key="1">
    <citation type="submission" date="2013-08" db="EMBL/GenBank/DDBJ databases">
        <title>The genome sequence of Knoellia subterranea.</title>
        <authorList>
            <person name="Zhu W."/>
            <person name="Wang G."/>
        </authorList>
    </citation>
    <scope>NUCLEOTIDE SEQUENCE [LARGE SCALE GENOMIC DNA]</scope>
    <source>
        <strain evidence="7 8">KCTC 19937</strain>
    </source>
</reference>
<feature type="transmembrane region" description="Helical" evidence="5">
    <location>
        <begin position="20"/>
        <end position="41"/>
    </location>
</feature>
<sequence>MSLAPYRVALGSRDLRTALLVGSFVRIPVFSAGVLLTVHVVTTLRHSYAAAGLLASVATVAVAVSGPWRGRLLDRLGLRRVVLPSTLVALVCWSIAPWVGYLPLLVLAGVAGLFVIPSFSIVRQAVIAAVPSQERRTAISLDAVAVELAFIVGPAATIWAASHWDTRWVLFGVQMLGVLGGVLLWIIDLPLLGESEDEAGESVPRSAWFGVPFIAVCCAAACATFVLSGTDLGIVASVREMGLPTAVGIVLAAWGLGSLIGAVVYGGLKRPVSVFWLLCALALVTLPMAIADSVALLTPLAFLAGLLCAPTITASVDQASRIVPASARGEAMGWHGSSLTLGGALGAPFAGVAIDGLGPQGGFLLPACVGLGVALIGAAGAQSRRRRIAPAR</sequence>
<dbReference type="GO" id="GO:0005886">
    <property type="term" value="C:plasma membrane"/>
    <property type="evidence" value="ECO:0007669"/>
    <property type="project" value="UniProtKB-SubCell"/>
</dbReference>
<dbReference type="PANTHER" id="PTHR23542">
    <property type="match status" value="1"/>
</dbReference>
<organism evidence="7 8">
    <name type="scientific">Knoellia subterranea KCTC 19937</name>
    <dbReference type="NCBI Taxonomy" id="1385521"/>
    <lineage>
        <taxon>Bacteria</taxon>
        <taxon>Bacillati</taxon>
        <taxon>Actinomycetota</taxon>
        <taxon>Actinomycetes</taxon>
        <taxon>Micrococcales</taxon>
        <taxon>Intrasporangiaceae</taxon>
        <taxon>Knoellia</taxon>
    </lineage>
</organism>
<dbReference type="Pfam" id="PF07690">
    <property type="entry name" value="MFS_1"/>
    <property type="match status" value="1"/>
</dbReference>
<feature type="transmembrane region" description="Helical" evidence="5">
    <location>
        <begin position="168"/>
        <end position="187"/>
    </location>
</feature>
<protein>
    <submittedName>
        <fullName evidence="7">MFS transporter</fullName>
    </submittedName>
</protein>
<keyword evidence="8" id="KW-1185">Reference proteome</keyword>
<name>A0A0A0JTJ5_9MICO</name>
<dbReference type="Proteomes" id="UP000030011">
    <property type="component" value="Unassembled WGS sequence"/>
</dbReference>
<evidence type="ECO:0000313" key="8">
    <source>
        <dbReference type="Proteomes" id="UP000030011"/>
    </source>
</evidence>
<feature type="transmembrane region" description="Helical" evidence="5">
    <location>
        <begin position="246"/>
        <end position="265"/>
    </location>
</feature>
<dbReference type="SUPFAM" id="SSF103473">
    <property type="entry name" value="MFS general substrate transporter"/>
    <property type="match status" value="1"/>
</dbReference>
<keyword evidence="2 5" id="KW-0812">Transmembrane</keyword>
<evidence type="ECO:0000259" key="6">
    <source>
        <dbReference type="PROSITE" id="PS50850"/>
    </source>
</evidence>
<feature type="transmembrane region" description="Helical" evidence="5">
    <location>
        <begin position="296"/>
        <end position="316"/>
    </location>
</feature>
<feature type="domain" description="Major facilitator superfamily (MFS) profile" evidence="6">
    <location>
        <begin position="174"/>
        <end position="392"/>
    </location>
</feature>
<feature type="transmembrane region" description="Helical" evidence="5">
    <location>
        <begin position="207"/>
        <end position="226"/>
    </location>
</feature>
<keyword evidence="4 5" id="KW-0472">Membrane</keyword>
<dbReference type="InterPro" id="IPR011701">
    <property type="entry name" value="MFS"/>
</dbReference>
<evidence type="ECO:0000256" key="5">
    <source>
        <dbReference type="SAM" id="Phobius"/>
    </source>
</evidence>
<dbReference type="PROSITE" id="PS50850">
    <property type="entry name" value="MFS"/>
    <property type="match status" value="1"/>
</dbReference>
<comment type="caution">
    <text evidence="7">The sequence shown here is derived from an EMBL/GenBank/DDBJ whole genome shotgun (WGS) entry which is preliminary data.</text>
</comment>
<dbReference type="STRING" id="1385521.N803_00100"/>
<feature type="transmembrane region" description="Helical" evidence="5">
    <location>
        <begin position="47"/>
        <end position="66"/>
    </location>
</feature>
<gene>
    <name evidence="7" type="ORF">N803_00100</name>
</gene>
<proteinExistence type="predicted"/>
<dbReference type="Gene3D" id="1.20.1250.20">
    <property type="entry name" value="MFS general substrate transporter like domains"/>
    <property type="match status" value="1"/>
</dbReference>
<dbReference type="InterPro" id="IPR036259">
    <property type="entry name" value="MFS_trans_sf"/>
</dbReference>
<feature type="transmembrane region" description="Helical" evidence="5">
    <location>
        <begin position="272"/>
        <end position="290"/>
    </location>
</feature>
<accession>A0A0A0JTJ5</accession>
<evidence type="ECO:0000256" key="3">
    <source>
        <dbReference type="ARBA" id="ARBA00022989"/>
    </source>
</evidence>
<dbReference type="AlphaFoldDB" id="A0A0A0JTJ5"/>